<evidence type="ECO:0000256" key="4">
    <source>
        <dbReference type="ARBA" id="ARBA00022729"/>
    </source>
</evidence>
<comment type="cofactor">
    <cofactor evidence="8">
        <name>heme</name>
        <dbReference type="ChEBI" id="CHEBI:30413"/>
    </cofactor>
    <text evidence="8">Binds 2 heme groups.</text>
</comment>
<evidence type="ECO:0000313" key="11">
    <source>
        <dbReference type="EMBL" id="GGZ38681.1"/>
    </source>
</evidence>
<keyword evidence="6" id="KW-0560">Oxidoreductase</keyword>
<dbReference type="Pfam" id="PF03150">
    <property type="entry name" value="CCP_MauG"/>
    <property type="match status" value="1"/>
</dbReference>
<dbReference type="Proteomes" id="UP000619457">
    <property type="component" value="Unassembled WGS sequence"/>
</dbReference>
<dbReference type="GO" id="GO:0042597">
    <property type="term" value="C:periplasmic space"/>
    <property type="evidence" value="ECO:0007669"/>
    <property type="project" value="UniProtKB-SubCell"/>
</dbReference>
<dbReference type="InterPro" id="IPR036909">
    <property type="entry name" value="Cyt_c-like_dom_sf"/>
</dbReference>
<keyword evidence="12" id="KW-1185">Reference proteome</keyword>
<feature type="binding site" description="covalent" evidence="8">
    <location>
        <position position="86"/>
    </location>
    <ligand>
        <name>heme c</name>
        <dbReference type="ChEBI" id="CHEBI:61717"/>
        <label>1</label>
    </ligand>
</feature>
<evidence type="ECO:0000256" key="3">
    <source>
        <dbReference type="ARBA" id="ARBA00022723"/>
    </source>
</evidence>
<sequence>MRIRKGYTAAYLLILVLGLSSCMEGLPEVEDPAPRYFIPTLAASLQQSTFPQPESNLLSEEGVLLGKTLFYDPLISANGQVSCGTCHSLELAFGDGISLSAEGVSGKPLHRHAPVLFNLAWNEGLFWDGGSRNLESLIFGPLTHPDEMGANLNETIAYLNSSGNYPEMFYRAFGTDSITSAAIGRSLAQFVRSILSQNSKYDQWKSGENALNSLELQGYQLYQEHCKSCHTEGLFTDLGYHNNGLDASFPDPMELEGLYLGRFRISFADSDLGAFKTPSLRNIAFSAPYMHDGRFETLDEVLDHYRSGIQHSHSLSPALRAGITITDAEKEALKAFLHSLSDYTFITNQAYLP</sequence>
<keyword evidence="5" id="KW-0574">Periplasm</keyword>
<dbReference type="InterPro" id="IPR009056">
    <property type="entry name" value="Cyt_c-like_dom"/>
</dbReference>
<name>A0A918UWC9_9BACT</name>
<evidence type="ECO:0000256" key="9">
    <source>
        <dbReference type="PIRSR" id="PIRSR000294-2"/>
    </source>
</evidence>
<gene>
    <name evidence="11" type="primary">mauG</name>
    <name evidence="11" type="ORF">GCM10007049_34800</name>
</gene>
<keyword evidence="2 8" id="KW-0349">Heme</keyword>
<feature type="binding site" description="covalent" evidence="8">
    <location>
        <position position="229"/>
    </location>
    <ligand>
        <name>heme c</name>
        <dbReference type="ChEBI" id="CHEBI:61717"/>
        <label>2</label>
    </ligand>
</feature>
<protein>
    <submittedName>
        <fullName evidence="11">Cytochrome-c peroxidase</fullName>
    </submittedName>
</protein>
<proteinExistence type="predicted"/>
<dbReference type="PANTHER" id="PTHR30600">
    <property type="entry name" value="CYTOCHROME C PEROXIDASE-RELATED"/>
    <property type="match status" value="1"/>
</dbReference>
<keyword evidence="3 9" id="KW-0479">Metal-binding</keyword>
<dbReference type="PANTHER" id="PTHR30600:SF10">
    <property type="entry name" value="BLL6722 PROTEIN"/>
    <property type="match status" value="1"/>
</dbReference>
<dbReference type="RefSeq" id="WP_018473572.1">
    <property type="nucleotide sequence ID" value="NZ_BMWX01000008.1"/>
</dbReference>
<comment type="PTM">
    <text evidence="8">Binds 2 heme groups per subunit.</text>
</comment>
<keyword evidence="11" id="KW-0575">Peroxidase</keyword>
<dbReference type="Gene3D" id="1.10.760.10">
    <property type="entry name" value="Cytochrome c-like domain"/>
    <property type="match status" value="2"/>
</dbReference>
<dbReference type="AlphaFoldDB" id="A0A918UWC9"/>
<accession>A0A918UWC9</accession>
<evidence type="ECO:0000256" key="5">
    <source>
        <dbReference type="ARBA" id="ARBA00022764"/>
    </source>
</evidence>
<evidence type="ECO:0000256" key="8">
    <source>
        <dbReference type="PIRSR" id="PIRSR000294-1"/>
    </source>
</evidence>
<dbReference type="GO" id="GO:0009055">
    <property type="term" value="F:electron transfer activity"/>
    <property type="evidence" value="ECO:0007669"/>
    <property type="project" value="InterPro"/>
</dbReference>
<dbReference type="InterPro" id="IPR026259">
    <property type="entry name" value="MauG/Cytc_peroxidase"/>
</dbReference>
<feature type="domain" description="Cytochrome c" evidence="10">
    <location>
        <begin position="213"/>
        <end position="341"/>
    </location>
</feature>
<dbReference type="GO" id="GO:0004130">
    <property type="term" value="F:cytochrome-c peroxidase activity"/>
    <property type="evidence" value="ECO:0007669"/>
    <property type="project" value="TreeGrafter"/>
</dbReference>
<dbReference type="SUPFAM" id="SSF46626">
    <property type="entry name" value="Cytochrome c"/>
    <property type="match status" value="2"/>
</dbReference>
<evidence type="ECO:0000313" key="12">
    <source>
        <dbReference type="Proteomes" id="UP000619457"/>
    </source>
</evidence>
<feature type="binding site" description="axial binding residue" evidence="9">
    <location>
        <position position="230"/>
    </location>
    <ligand>
        <name>heme c</name>
        <dbReference type="ChEBI" id="CHEBI:61717"/>
        <label>2</label>
    </ligand>
    <ligandPart>
        <name>Fe</name>
        <dbReference type="ChEBI" id="CHEBI:18248"/>
    </ligandPart>
</feature>
<evidence type="ECO:0000256" key="7">
    <source>
        <dbReference type="ARBA" id="ARBA00023004"/>
    </source>
</evidence>
<dbReference type="PROSITE" id="PS51257">
    <property type="entry name" value="PROKAR_LIPOPROTEIN"/>
    <property type="match status" value="1"/>
</dbReference>
<evidence type="ECO:0000256" key="6">
    <source>
        <dbReference type="ARBA" id="ARBA00023002"/>
    </source>
</evidence>
<dbReference type="InterPro" id="IPR004852">
    <property type="entry name" value="Di-haem_cyt_c_peroxidsae"/>
</dbReference>
<reference evidence="11" key="2">
    <citation type="submission" date="2020-09" db="EMBL/GenBank/DDBJ databases">
        <authorList>
            <person name="Sun Q."/>
            <person name="Kim S."/>
        </authorList>
    </citation>
    <scope>NUCLEOTIDE SEQUENCE</scope>
    <source>
        <strain evidence="11">KCTC 12368</strain>
    </source>
</reference>
<keyword evidence="4" id="KW-0732">Signal</keyword>
<evidence type="ECO:0000259" key="10">
    <source>
        <dbReference type="PROSITE" id="PS51007"/>
    </source>
</evidence>
<evidence type="ECO:0000256" key="2">
    <source>
        <dbReference type="ARBA" id="ARBA00022617"/>
    </source>
</evidence>
<feature type="binding site" description="axial binding residue" evidence="9">
    <location>
        <position position="87"/>
    </location>
    <ligand>
        <name>heme c</name>
        <dbReference type="ChEBI" id="CHEBI:61717"/>
        <label>1</label>
    </ligand>
    <ligandPart>
        <name>Fe</name>
        <dbReference type="ChEBI" id="CHEBI:18248"/>
    </ligandPart>
</feature>
<feature type="binding site" description="covalent" evidence="8">
    <location>
        <position position="226"/>
    </location>
    <ligand>
        <name>heme c</name>
        <dbReference type="ChEBI" id="CHEBI:61717"/>
        <label>2</label>
    </ligand>
</feature>
<dbReference type="EMBL" id="BMWX01000008">
    <property type="protein sequence ID" value="GGZ38681.1"/>
    <property type="molecule type" value="Genomic_DNA"/>
</dbReference>
<feature type="binding site" description="covalent" evidence="8">
    <location>
        <position position="83"/>
    </location>
    <ligand>
        <name>heme c</name>
        <dbReference type="ChEBI" id="CHEBI:61717"/>
        <label>1</label>
    </ligand>
</feature>
<dbReference type="GO" id="GO:0020037">
    <property type="term" value="F:heme binding"/>
    <property type="evidence" value="ECO:0007669"/>
    <property type="project" value="InterPro"/>
</dbReference>
<keyword evidence="7 9" id="KW-0408">Iron</keyword>
<comment type="subcellular location">
    <subcellularLocation>
        <location evidence="1">Periplasm</location>
    </subcellularLocation>
</comment>
<reference evidence="11" key="1">
    <citation type="journal article" date="2014" name="Int. J. Syst. Evol. Microbiol.">
        <title>Complete genome sequence of Corynebacterium casei LMG S-19264T (=DSM 44701T), isolated from a smear-ripened cheese.</title>
        <authorList>
            <consortium name="US DOE Joint Genome Institute (JGI-PGF)"/>
            <person name="Walter F."/>
            <person name="Albersmeier A."/>
            <person name="Kalinowski J."/>
            <person name="Ruckert C."/>
        </authorList>
    </citation>
    <scope>NUCLEOTIDE SEQUENCE</scope>
    <source>
        <strain evidence="11">KCTC 12368</strain>
    </source>
</reference>
<dbReference type="GO" id="GO:0046872">
    <property type="term" value="F:metal ion binding"/>
    <property type="evidence" value="ECO:0007669"/>
    <property type="project" value="UniProtKB-KW"/>
</dbReference>
<evidence type="ECO:0000256" key="1">
    <source>
        <dbReference type="ARBA" id="ARBA00004418"/>
    </source>
</evidence>
<dbReference type="PIRSF" id="PIRSF000294">
    <property type="entry name" value="Cytochrome-c_peroxidase"/>
    <property type="match status" value="1"/>
</dbReference>
<comment type="caution">
    <text evidence="11">The sequence shown here is derived from an EMBL/GenBank/DDBJ whole genome shotgun (WGS) entry which is preliminary data.</text>
</comment>
<organism evidence="11 12">
    <name type="scientific">Echinicola pacifica</name>
    <dbReference type="NCBI Taxonomy" id="346377"/>
    <lineage>
        <taxon>Bacteria</taxon>
        <taxon>Pseudomonadati</taxon>
        <taxon>Bacteroidota</taxon>
        <taxon>Cytophagia</taxon>
        <taxon>Cytophagales</taxon>
        <taxon>Cyclobacteriaceae</taxon>
        <taxon>Echinicola</taxon>
    </lineage>
</organism>
<dbReference type="PROSITE" id="PS51007">
    <property type="entry name" value="CYTC"/>
    <property type="match status" value="1"/>
</dbReference>
<dbReference type="InterPro" id="IPR051395">
    <property type="entry name" value="Cytochrome_c_Peroxidase/MauG"/>
</dbReference>